<evidence type="ECO:0000259" key="3">
    <source>
        <dbReference type="Pfam" id="PF01757"/>
    </source>
</evidence>
<dbReference type="eggNOG" id="COG1835">
    <property type="taxonomic scope" value="Bacteria"/>
</dbReference>
<evidence type="ECO:0000313" key="4">
    <source>
        <dbReference type="EMBL" id="ADU48176.1"/>
    </source>
</evidence>
<dbReference type="InterPro" id="IPR050879">
    <property type="entry name" value="Acyltransferase_3"/>
</dbReference>
<protein>
    <submittedName>
        <fullName evidence="4">Acyltransferase 3</fullName>
    </submittedName>
</protein>
<dbReference type="HOGENOM" id="CLU_005679_1_3_11"/>
<keyword evidence="4" id="KW-0808">Transferase</keyword>
<organism evidence="4 5">
    <name type="scientific">Intrasporangium calvum (strain ATCC 23552 / DSM 43043 / JCM 3097 / NBRC 12989 / NCIMB 10167 / NRRL B-3866 / 7 KIP)</name>
    <dbReference type="NCBI Taxonomy" id="710696"/>
    <lineage>
        <taxon>Bacteria</taxon>
        <taxon>Bacillati</taxon>
        <taxon>Actinomycetota</taxon>
        <taxon>Actinomycetes</taxon>
        <taxon>Micrococcales</taxon>
        <taxon>Intrasporangiaceae</taxon>
        <taxon>Intrasporangium</taxon>
    </lineage>
</organism>
<evidence type="ECO:0000256" key="2">
    <source>
        <dbReference type="SAM" id="Phobius"/>
    </source>
</evidence>
<dbReference type="GO" id="GO:0009103">
    <property type="term" value="P:lipopolysaccharide biosynthetic process"/>
    <property type="evidence" value="ECO:0007669"/>
    <property type="project" value="TreeGrafter"/>
</dbReference>
<evidence type="ECO:0000256" key="1">
    <source>
        <dbReference type="SAM" id="MobiDB-lite"/>
    </source>
</evidence>
<dbReference type="KEGG" id="ica:Intca_1663"/>
<dbReference type="PANTHER" id="PTHR23028:SF53">
    <property type="entry name" value="ACYL_TRANSF_3 DOMAIN-CONTAINING PROTEIN"/>
    <property type="match status" value="1"/>
</dbReference>
<feature type="transmembrane region" description="Helical" evidence="2">
    <location>
        <begin position="164"/>
        <end position="182"/>
    </location>
</feature>
<dbReference type="PANTHER" id="PTHR23028">
    <property type="entry name" value="ACETYLTRANSFERASE"/>
    <property type="match status" value="1"/>
</dbReference>
<accession>E6S9I0</accession>
<keyword evidence="4" id="KW-0012">Acyltransferase</keyword>
<feature type="transmembrane region" description="Helical" evidence="2">
    <location>
        <begin position="219"/>
        <end position="239"/>
    </location>
</feature>
<keyword evidence="2" id="KW-0472">Membrane</keyword>
<dbReference type="GO" id="GO:0016020">
    <property type="term" value="C:membrane"/>
    <property type="evidence" value="ECO:0007669"/>
    <property type="project" value="TreeGrafter"/>
</dbReference>
<dbReference type="InterPro" id="IPR002656">
    <property type="entry name" value="Acyl_transf_3_dom"/>
</dbReference>
<feature type="domain" description="Acyltransferase 3" evidence="3">
    <location>
        <begin position="30"/>
        <end position="379"/>
    </location>
</feature>
<reference evidence="4 5" key="1">
    <citation type="journal article" date="2010" name="Stand. Genomic Sci.">
        <title>Complete genome sequence of Intrasporangium calvum type strain (7 KIP).</title>
        <authorList>
            <person name="Del Rio T.G."/>
            <person name="Chertkov O."/>
            <person name="Yasawong M."/>
            <person name="Lucas S."/>
            <person name="Deshpande S."/>
            <person name="Cheng J.F."/>
            <person name="Detter C."/>
            <person name="Tapia R."/>
            <person name="Han C."/>
            <person name="Goodwin L."/>
            <person name="Pitluck S."/>
            <person name="Liolios K."/>
            <person name="Ivanova N."/>
            <person name="Mavromatis K."/>
            <person name="Pati A."/>
            <person name="Chen A."/>
            <person name="Palaniappan K."/>
            <person name="Land M."/>
            <person name="Hauser L."/>
            <person name="Chang Y.J."/>
            <person name="Jeffries C.D."/>
            <person name="Rohde M."/>
            <person name="Pukall R."/>
            <person name="Sikorski J."/>
            <person name="Goker M."/>
            <person name="Woyke T."/>
            <person name="Bristow J."/>
            <person name="Eisen J.A."/>
            <person name="Markowitz V."/>
            <person name="Hugenholtz P."/>
            <person name="Kyrpides N.C."/>
            <person name="Klenk H.P."/>
            <person name="Lapidus A."/>
        </authorList>
    </citation>
    <scope>NUCLEOTIDE SEQUENCE [LARGE SCALE GENOMIC DNA]</scope>
    <source>
        <strain evidence="5">ATCC 23552 / DSM 43043 / JCM 3097 / NBRC 12989 / 7 KIP</strain>
    </source>
</reference>
<feature type="transmembrane region" description="Helical" evidence="2">
    <location>
        <begin position="251"/>
        <end position="271"/>
    </location>
</feature>
<feature type="transmembrane region" description="Helical" evidence="2">
    <location>
        <begin position="194"/>
        <end position="213"/>
    </location>
</feature>
<dbReference type="Proteomes" id="UP000008914">
    <property type="component" value="Chromosome"/>
</dbReference>
<feature type="transmembrane region" description="Helical" evidence="2">
    <location>
        <begin position="361"/>
        <end position="383"/>
    </location>
</feature>
<keyword evidence="5" id="KW-1185">Reference proteome</keyword>
<feature type="transmembrane region" description="Helical" evidence="2">
    <location>
        <begin position="321"/>
        <end position="341"/>
    </location>
</feature>
<keyword evidence="2" id="KW-1133">Transmembrane helix</keyword>
<keyword evidence="2" id="KW-0812">Transmembrane</keyword>
<proteinExistence type="predicted"/>
<evidence type="ECO:0000313" key="5">
    <source>
        <dbReference type="Proteomes" id="UP000008914"/>
    </source>
</evidence>
<dbReference type="AlphaFoldDB" id="E6S9I0"/>
<dbReference type="EMBL" id="CP002343">
    <property type="protein sequence ID" value="ADU48176.1"/>
    <property type="molecule type" value="Genomic_DNA"/>
</dbReference>
<feature type="transmembrane region" description="Helical" evidence="2">
    <location>
        <begin position="291"/>
        <end position="309"/>
    </location>
</feature>
<name>E6S9I0_INTC7</name>
<feature type="region of interest" description="Disordered" evidence="1">
    <location>
        <begin position="398"/>
        <end position="422"/>
    </location>
</feature>
<dbReference type="STRING" id="710696.Intca_1663"/>
<feature type="region of interest" description="Disordered" evidence="1">
    <location>
        <begin position="1"/>
        <end position="25"/>
    </location>
</feature>
<sequence>MAEIIGSSSAPSSTTAEQPVGSANRKDRFPALDGLRAVGALAVVTTHAGFHSGESVNGSFAGLLARLDVGVPIFFVVSGYLLYRPHALARMTLASPPRMRRYFLHRALRILPALWIAVLAAYLLLPHDAIGPVEYLYIGGFVQVYSLRPSVPGLTQMWSLTAEVAFYLLLPLLAAGLAWVPGKPRQWSVRASRALLWAVPVSLSWIVWSFLRGEGYQNLWLPAFIGWFGLGMILAVWNVARGMGLRKESSLDHLANAPGTCIATAGALYLLMSTRIAGPYDLAATTLTSALVKNIGYAAIAGLLVLPAINPKALRTPFVKHLGTGIAGWLGDISYGIFAYHLVALGLVELFLEHEAFGGDFLQLLVGTLVLTIPMAWLSYRFIERPVMMLGRGDTAARPRTAAGRRHVAGATASAGRSQAKN</sequence>
<feature type="transmembrane region" description="Helical" evidence="2">
    <location>
        <begin position="63"/>
        <end position="83"/>
    </location>
</feature>
<gene>
    <name evidence="4" type="ordered locus">Intca_1663</name>
</gene>
<feature type="compositionally biased region" description="Polar residues" evidence="1">
    <location>
        <begin position="1"/>
        <end position="17"/>
    </location>
</feature>
<dbReference type="GO" id="GO:0016747">
    <property type="term" value="F:acyltransferase activity, transferring groups other than amino-acyl groups"/>
    <property type="evidence" value="ECO:0007669"/>
    <property type="project" value="InterPro"/>
</dbReference>
<feature type="transmembrane region" description="Helical" evidence="2">
    <location>
        <begin position="103"/>
        <end position="125"/>
    </location>
</feature>
<dbReference type="Pfam" id="PF01757">
    <property type="entry name" value="Acyl_transf_3"/>
    <property type="match status" value="1"/>
</dbReference>
<dbReference type="RefSeq" id="WP_013492491.1">
    <property type="nucleotide sequence ID" value="NC_014830.1"/>
</dbReference>